<name>A0A0L8HHP2_OCTBM</name>
<dbReference type="EMBL" id="KQ418115">
    <property type="protein sequence ID" value="KOF88762.1"/>
    <property type="molecule type" value="Genomic_DNA"/>
</dbReference>
<organism evidence="1">
    <name type="scientific">Octopus bimaculoides</name>
    <name type="common">California two-spotted octopus</name>
    <dbReference type="NCBI Taxonomy" id="37653"/>
    <lineage>
        <taxon>Eukaryota</taxon>
        <taxon>Metazoa</taxon>
        <taxon>Spiralia</taxon>
        <taxon>Lophotrochozoa</taxon>
        <taxon>Mollusca</taxon>
        <taxon>Cephalopoda</taxon>
        <taxon>Coleoidea</taxon>
        <taxon>Octopodiformes</taxon>
        <taxon>Octopoda</taxon>
        <taxon>Incirrata</taxon>
        <taxon>Octopodidae</taxon>
        <taxon>Octopus</taxon>
    </lineage>
</organism>
<accession>A0A0L8HHP2</accession>
<reference evidence="1" key="1">
    <citation type="submission" date="2015-07" db="EMBL/GenBank/DDBJ databases">
        <title>MeaNS - Measles Nucleotide Surveillance Program.</title>
        <authorList>
            <person name="Tran T."/>
            <person name="Druce J."/>
        </authorList>
    </citation>
    <scope>NUCLEOTIDE SEQUENCE</scope>
    <source>
        <strain evidence="1">UCB-OBI-ISO-001</strain>
        <tissue evidence="1">Gonad</tissue>
    </source>
</reference>
<dbReference type="AlphaFoldDB" id="A0A0L8HHP2"/>
<protein>
    <submittedName>
        <fullName evidence="1">Uncharacterized protein</fullName>
    </submittedName>
</protein>
<sequence length="66" mass="7114">MSGSLKWVGTSNLGLEVSSYMVDGVSEFGTVWVGIYNRGLGVNSCVMGGTFDFGTVLVWAGIYRVW</sequence>
<proteinExistence type="predicted"/>
<evidence type="ECO:0000313" key="1">
    <source>
        <dbReference type="EMBL" id="KOF88762.1"/>
    </source>
</evidence>
<gene>
    <name evidence="1" type="ORF">OCBIM_22014301mg</name>
</gene>